<dbReference type="AlphaFoldDB" id="A0A382VM28"/>
<organism evidence="2">
    <name type="scientific">marine metagenome</name>
    <dbReference type="NCBI Taxonomy" id="408172"/>
    <lineage>
        <taxon>unclassified sequences</taxon>
        <taxon>metagenomes</taxon>
        <taxon>ecological metagenomes</taxon>
    </lineage>
</organism>
<evidence type="ECO:0000256" key="1">
    <source>
        <dbReference type="SAM" id="MobiDB-lite"/>
    </source>
</evidence>
<feature type="non-terminal residue" evidence="2">
    <location>
        <position position="1"/>
    </location>
</feature>
<reference evidence="2" key="1">
    <citation type="submission" date="2018-05" db="EMBL/GenBank/DDBJ databases">
        <authorList>
            <person name="Lanie J.A."/>
            <person name="Ng W.-L."/>
            <person name="Kazmierczak K.M."/>
            <person name="Andrzejewski T.M."/>
            <person name="Davidsen T.M."/>
            <person name="Wayne K.J."/>
            <person name="Tettelin H."/>
            <person name="Glass J.I."/>
            <person name="Rusch D."/>
            <person name="Podicherti R."/>
            <person name="Tsui H.-C.T."/>
            <person name="Winkler M.E."/>
        </authorList>
    </citation>
    <scope>NUCLEOTIDE SEQUENCE</scope>
</reference>
<feature type="non-terminal residue" evidence="2">
    <location>
        <position position="75"/>
    </location>
</feature>
<feature type="region of interest" description="Disordered" evidence="1">
    <location>
        <begin position="16"/>
        <end position="46"/>
    </location>
</feature>
<feature type="compositionally biased region" description="Polar residues" evidence="1">
    <location>
        <begin position="22"/>
        <end position="41"/>
    </location>
</feature>
<dbReference type="EMBL" id="UINC01152661">
    <property type="protein sequence ID" value="SVD46961.1"/>
    <property type="molecule type" value="Genomic_DNA"/>
</dbReference>
<protein>
    <submittedName>
        <fullName evidence="2">Uncharacterized protein</fullName>
    </submittedName>
</protein>
<sequence length="75" mass="7963">TSLSVPPWRSCTALATAAASPDSFSPSTASTPTHRATSTRQKPMRVSACRNSPSWAWGRCHPVRITSVPGQPTNV</sequence>
<name>A0A382VM28_9ZZZZ</name>
<evidence type="ECO:0000313" key="2">
    <source>
        <dbReference type="EMBL" id="SVD46961.1"/>
    </source>
</evidence>
<proteinExistence type="predicted"/>
<accession>A0A382VM28</accession>
<gene>
    <name evidence="2" type="ORF">METZ01_LOCUS399815</name>
</gene>